<accession>A0A2W5SB28</accession>
<proteinExistence type="predicted"/>
<comment type="caution">
    <text evidence="1">The sequence shown here is derived from an EMBL/GenBank/DDBJ whole genome shotgun (WGS) entry which is preliminary data.</text>
</comment>
<name>A0A2W5SB28_CERSP</name>
<dbReference type="AlphaFoldDB" id="A0A2W5SB28"/>
<sequence>MTPIEVYVGFHSPSLRNGEGQIDPRCWLGHVVAWGYTEDETWFFLDPQGAGMRIAIVHRYEDVNDLLAAHFAACAMILRQPYRFPEFRIPLHGLMTCATICGQLTGVRALLPRTLRRRLLARGAEIIHEVPKEHRRKR</sequence>
<evidence type="ECO:0000313" key="1">
    <source>
        <dbReference type="EMBL" id="PZQ99199.1"/>
    </source>
</evidence>
<organism evidence="1 2">
    <name type="scientific">Cereibacter sphaeroides</name>
    <name type="common">Rhodobacter sphaeroides</name>
    <dbReference type="NCBI Taxonomy" id="1063"/>
    <lineage>
        <taxon>Bacteria</taxon>
        <taxon>Pseudomonadati</taxon>
        <taxon>Pseudomonadota</taxon>
        <taxon>Alphaproteobacteria</taxon>
        <taxon>Rhodobacterales</taxon>
        <taxon>Paracoccaceae</taxon>
        <taxon>Cereibacter</taxon>
    </lineage>
</organism>
<dbReference type="EMBL" id="QFQS01000001">
    <property type="protein sequence ID" value="PZQ99199.1"/>
    <property type="molecule type" value="Genomic_DNA"/>
</dbReference>
<protein>
    <submittedName>
        <fullName evidence="1">Uncharacterized protein</fullName>
    </submittedName>
</protein>
<gene>
    <name evidence="1" type="ORF">DI533_00380</name>
</gene>
<reference evidence="1 2" key="1">
    <citation type="submission" date="2017-08" db="EMBL/GenBank/DDBJ databases">
        <title>Infants hospitalized years apart are colonized by the same room-sourced microbial strains.</title>
        <authorList>
            <person name="Brooks B."/>
            <person name="Olm M.R."/>
            <person name="Firek B.A."/>
            <person name="Baker R."/>
            <person name="Thomas B.C."/>
            <person name="Morowitz M.J."/>
            <person name="Banfield J.F."/>
        </authorList>
    </citation>
    <scope>NUCLEOTIDE SEQUENCE [LARGE SCALE GENOMIC DNA]</scope>
    <source>
        <strain evidence="1">S2_003_000_R2_11</strain>
    </source>
</reference>
<dbReference type="Proteomes" id="UP000248975">
    <property type="component" value="Unassembled WGS sequence"/>
</dbReference>
<evidence type="ECO:0000313" key="2">
    <source>
        <dbReference type="Proteomes" id="UP000248975"/>
    </source>
</evidence>